<feature type="transmembrane region" description="Helical" evidence="2">
    <location>
        <begin position="20"/>
        <end position="42"/>
    </location>
</feature>
<dbReference type="AlphaFoldDB" id="I4BQH3"/>
<evidence type="ECO:0000313" key="3">
    <source>
        <dbReference type="EMBL" id="AFM19530.1"/>
    </source>
</evidence>
<dbReference type="Proteomes" id="UP000006057">
    <property type="component" value="Chromosome"/>
</dbReference>
<keyword evidence="2" id="KW-1133">Transmembrane helix</keyword>
<protein>
    <submittedName>
        <fullName evidence="3">Uncharacterized protein</fullName>
    </submittedName>
</protein>
<dbReference type="HOGENOM" id="CLU_126523_2_1_11"/>
<keyword evidence="2" id="KW-0472">Membrane</keyword>
<reference evidence="3 4" key="1">
    <citation type="submission" date="2012-06" db="EMBL/GenBank/DDBJ databases">
        <title>Complete sequence of chromosome of Mycobacterium chubuense NBB4.</title>
        <authorList>
            <consortium name="US DOE Joint Genome Institute"/>
            <person name="Lucas S."/>
            <person name="Han J."/>
            <person name="Lapidus A."/>
            <person name="Cheng J.-F."/>
            <person name="Goodwin L."/>
            <person name="Pitluck S."/>
            <person name="Peters L."/>
            <person name="Mikhailova N."/>
            <person name="Teshima H."/>
            <person name="Detter J.C."/>
            <person name="Han C."/>
            <person name="Tapia R."/>
            <person name="Land M."/>
            <person name="Hauser L."/>
            <person name="Kyrpides N."/>
            <person name="Ivanova N."/>
            <person name="Pagani I."/>
            <person name="Mattes T."/>
            <person name="Holmes A."/>
            <person name="Rutledge P."/>
            <person name="Paulsen I."/>
            <person name="Coleman N."/>
            <person name="Woyke T."/>
        </authorList>
    </citation>
    <scope>NUCLEOTIDE SEQUENCE [LARGE SCALE GENOMIC DNA]</scope>
    <source>
        <strain evidence="3 4">NBB4</strain>
    </source>
</reference>
<dbReference type="STRING" id="710421.Mycch_4835"/>
<evidence type="ECO:0000313" key="4">
    <source>
        <dbReference type="Proteomes" id="UP000006057"/>
    </source>
</evidence>
<sequence length="112" mass="11802" precursor="true">MAPQTVYMAQPPSRLNKVAAWVGIAAGSVFVVAVLFGAGFFVGKQVGHDSRDDRGREMMMRPGTVMLPMPPRGEFERGPGFAGPFGPGGPMIQIPRPPQSPGAPDTTAPSRP</sequence>
<evidence type="ECO:0000256" key="1">
    <source>
        <dbReference type="SAM" id="MobiDB-lite"/>
    </source>
</evidence>
<name>I4BQH3_MYCCN</name>
<feature type="compositionally biased region" description="Gly residues" evidence="1">
    <location>
        <begin position="80"/>
        <end position="89"/>
    </location>
</feature>
<proteinExistence type="predicted"/>
<accession>I4BQH3</accession>
<organism evidence="3 4">
    <name type="scientific">Mycolicibacterium chubuense (strain NBB4)</name>
    <name type="common">Mycobacterium chubuense</name>
    <dbReference type="NCBI Taxonomy" id="710421"/>
    <lineage>
        <taxon>Bacteria</taxon>
        <taxon>Bacillati</taxon>
        <taxon>Actinomycetota</taxon>
        <taxon>Actinomycetes</taxon>
        <taxon>Mycobacteriales</taxon>
        <taxon>Mycobacteriaceae</taxon>
        <taxon>Mycolicibacterium</taxon>
    </lineage>
</organism>
<keyword evidence="2" id="KW-0812">Transmembrane</keyword>
<evidence type="ECO:0000256" key="2">
    <source>
        <dbReference type="SAM" id="Phobius"/>
    </source>
</evidence>
<dbReference type="EMBL" id="CP003053">
    <property type="protein sequence ID" value="AFM19530.1"/>
    <property type="molecule type" value="Genomic_DNA"/>
</dbReference>
<feature type="region of interest" description="Disordered" evidence="1">
    <location>
        <begin position="62"/>
        <end position="112"/>
    </location>
</feature>
<dbReference type="KEGG" id="mcb:Mycch_4835"/>
<keyword evidence="4" id="KW-1185">Reference proteome</keyword>
<dbReference type="PATRIC" id="fig|710421.3.peg.4818"/>
<gene>
    <name evidence="3" type="ordered locus">Mycch_4835</name>
</gene>